<name>A0A498S9D9_ACAVI</name>
<feature type="region of interest" description="Disordered" evidence="6">
    <location>
        <begin position="359"/>
        <end position="380"/>
    </location>
</feature>
<feature type="compositionally biased region" description="Basic and acidic residues" evidence="6">
    <location>
        <begin position="369"/>
        <end position="380"/>
    </location>
</feature>
<keyword evidence="8" id="KW-1185">Reference proteome</keyword>
<accession>A0A498S9D9</accession>
<dbReference type="GO" id="GO:0060236">
    <property type="term" value="P:regulation of mitotic spindle organization"/>
    <property type="evidence" value="ECO:0007669"/>
    <property type="project" value="TreeGrafter"/>
</dbReference>
<dbReference type="Pfam" id="PF15280">
    <property type="entry name" value="BORA_N"/>
    <property type="match status" value="1"/>
</dbReference>
<dbReference type="STRING" id="6277.A0A498S9D9"/>
<organism evidence="7 8">
    <name type="scientific">Acanthocheilonema viteae</name>
    <name type="common">Filarial nematode worm</name>
    <name type="synonym">Dipetalonema viteae</name>
    <dbReference type="NCBI Taxonomy" id="6277"/>
    <lineage>
        <taxon>Eukaryota</taxon>
        <taxon>Metazoa</taxon>
        <taxon>Ecdysozoa</taxon>
        <taxon>Nematoda</taxon>
        <taxon>Chromadorea</taxon>
        <taxon>Rhabditida</taxon>
        <taxon>Spirurina</taxon>
        <taxon>Spiruromorpha</taxon>
        <taxon>Filarioidea</taxon>
        <taxon>Onchocercidae</taxon>
        <taxon>Acanthocheilonema</taxon>
    </lineage>
</organism>
<evidence type="ECO:0000256" key="6">
    <source>
        <dbReference type="SAM" id="MobiDB-lite"/>
    </source>
</evidence>
<dbReference type="OrthoDB" id="10020858at2759"/>
<protein>
    <recommendedName>
        <fullName evidence="2">Protein aurora borealis</fullName>
    </recommendedName>
</protein>
<evidence type="ECO:0000256" key="3">
    <source>
        <dbReference type="ARBA" id="ARBA00022618"/>
    </source>
</evidence>
<evidence type="ECO:0000256" key="1">
    <source>
        <dbReference type="ARBA" id="ARBA00010963"/>
    </source>
</evidence>
<dbReference type="GO" id="GO:0019901">
    <property type="term" value="F:protein kinase binding"/>
    <property type="evidence" value="ECO:0007669"/>
    <property type="project" value="TreeGrafter"/>
</dbReference>
<dbReference type="AlphaFoldDB" id="A0A498S9D9"/>
<keyword evidence="4" id="KW-0498">Mitosis</keyword>
<evidence type="ECO:0000256" key="5">
    <source>
        <dbReference type="ARBA" id="ARBA00023306"/>
    </source>
</evidence>
<dbReference type="Proteomes" id="UP000276991">
    <property type="component" value="Unassembled WGS sequence"/>
</dbReference>
<keyword evidence="5" id="KW-0131">Cell cycle</keyword>
<dbReference type="GO" id="GO:0051301">
    <property type="term" value="P:cell division"/>
    <property type="evidence" value="ECO:0007669"/>
    <property type="project" value="UniProtKB-KW"/>
</dbReference>
<evidence type="ECO:0000313" key="7">
    <source>
        <dbReference type="EMBL" id="VBB29994.1"/>
    </source>
</evidence>
<proteinExistence type="inferred from homology"/>
<feature type="compositionally biased region" description="Basic and acidic residues" evidence="6">
    <location>
        <begin position="100"/>
        <end position="112"/>
    </location>
</feature>
<dbReference type="PANTHER" id="PTHR14728">
    <property type="entry name" value="PROTEIN AURORA BOREALIS"/>
    <property type="match status" value="1"/>
</dbReference>
<evidence type="ECO:0000256" key="4">
    <source>
        <dbReference type="ARBA" id="ARBA00022776"/>
    </source>
</evidence>
<reference evidence="7 8" key="1">
    <citation type="submission" date="2018-08" db="EMBL/GenBank/DDBJ databases">
        <authorList>
            <person name="Laetsch R D."/>
            <person name="Stevens L."/>
            <person name="Kumar S."/>
            <person name="Blaxter L. M."/>
        </authorList>
    </citation>
    <scope>NUCLEOTIDE SEQUENCE [LARGE SCALE GENOMIC DNA]</scope>
</reference>
<dbReference type="EMBL" id="UPTC01000757">
    <property type="protein sequence ID" value="VBB29994.1"/>
    <property type="molecule type" value="Genomic_DNA"/>
</dbReference>
<gene>
    <name evidence="7" type="ORF">NAV_LOCUS4785</name>
</gene>
<dbReference type="InterPro" id="IPR023252">
    <property type="entry name" value="Aurora_borealis_protein"/>
</dbReference>
<dbReference type="GO" id="GO:0005737">
    <property type="term" value="C:cytoplasm"/>
    <property type="evidence" value="ECO:0007669"/>
    <property type="project" value="TreeGrafter"/>
</dbReference>
<evidence type="ECO:0000256" key="2">
    <source>
        <dbReference type="ARBA" id="ARBA00020055"/>
    </source>
</evidence>
<keyword evidence="3" id="KW-0132">Cell division</keyword>
<evidence type="ECO:0000313" key="8">
    <source>
        <dbReference type="Proteomes" id="UP000276991"/>
    </source>
</evidence>
<dbReference type="GO" id="GO:0007088">
    <property type="term" value="P:regulation of mitotic nuclear division"/>
    <property type="evidence" value="ECO:0007669"/>
    <property type="project" value="TreeGrafter"/>
</dbReference>
<dbReference type="PANTHER" id="PTHR14728:SF2">
    <property type="entry name" value="PROTEIN AURORA BOREALIS"/>
    <property type="match status" value="1"/>
</dbReference>
<comment type="similarity">
    <text evidence="1">Belongs to the BORA family.</text>
</comment>
<dbReference type="GO" id="GO:0005634">
    <property type="term" value="C:nucleus"/>
    <property type="evidence" value="ECO:0007669"/>
    <property type="project" value="TreeGrafter"/>
</dbReference>
<feature type="region of interest" description="Disordered" evidence="6">
    <location>
        <begin position="93"/>
        <end position="136"/>
    </location>
</feature>
<sequence length="397" mass="45661">MDVTNDFDPDAYARPKFNSTILGPDERSYERERNENIKQNALKLSPILKDRVQFIGSNDSLFWRQHRFHNSEECFELQDCDIKAKRMKLEEETTSSFLRSDSKSAEADKENMEMVASESDIPSEKSTRPKGNSTARFHITNPFDSDIMGSLCATTYSPSLFNNSKRNVKCETPEKSFRWSIGQLSDFHPVVIDETESLCQTPNPVEEDQINNAVDKFWASQKFVFPSPYFTRKSTNSEQESSPNLIRRSKALARESPLAFPVAAQFSESHRSVEVQTDFTFPPDFDLIRLLGNHFQYEEDEMAILEADLSLNTLRRKHFIDAFSSQANIEDENEGWMAIDHSYDERELFSDERPAWYHSNDDMVSTGEVPRDDVVDRNEGAEISDRLLSPNISPIKN</sequence>